<comment type="catalytic activity">
    <reaction evidence="1">
        <text>ATP + protein L-histidine = ADP + protein N-phospho-L-histidine.</text>
        <dbReference type="EC" id="2.7.13.3"/>
    </reaction>
</comment>
<dbReference type="InterPro" id="IPR036890">
    <property type="entry name" value="HATPase_C_sf"/>
</dbReference>
<keyword evidence="5" id="KW-0812">Transmembrane</keyword>
<dbReference type="RefSeq" id="WP_204065765.1">
    <property type="nucleotide sequence ID" value="NZ_BOOJ01000033.1"/>
</dbReference>
<reference evidence="11 12" key="1">
    <citation type="submission" date="2021-01" db="EMBL/GenBank/DDBJ databases">
        <title>Whole genome shotgun sequence of Planobispora siamensis NBRC 107568.</title>
        <authorList>
            <person name="Komaki H."/>
            <person name="Tamura T."/>
        </authorList>
    </citation>
    <scope>NUCLEOTIDE SEQUENCE [LARGE SCALE GENOMIC DNA]</scope>
    <source>
        <strain evidence="11 12">NBRC 107568</strain>
    </source>
</reference>
<evidence type="ECO:0000256" key="7">
    <source>
        <dbReference type="ARBA" id="ARBA00022989"/>
    </source>
</evidence>
<dbReference type="InterPro" id="IPR050428">
    <property type="entry name" value="TCS_sensor_his_kinase"/>
</dbReference>
<gene>
    <name evidence="11" type="ORF">Psi01_42380</name>
</gene>
<dbReference type="InterPro" id="IPR010910">
    <property type="entry name" value="Nitrate/nitrite_sensing_bac"/>
</dbReference>
<feature type="compositionally biased region" description="Basic and acidic residues" evidence="8">
    <location>
        <begin position="854"/>
        <end position="865"/>
    </location>
</feature>
<feature type="compositionally biased region" description="Low complexity" evidence="8">
    <location>
        <begin position="744"/>
        <end position="753"/>
    </location>
</feature>
<organism evidence="11 12">
    <name type="scientific">Planobispora siamensis</name>
    <dbReference type="NCBI Taxonomy" id="936338"/>
    <lineage>
        <taxon>Bacteria</taxon>
        <taxon>Bacillati</taxon>
        <taxon>Actinomycetota</taxon>
        <taxon>Actinomycetes</taxon>
        <taxon>Streptosporangiales</taxon>
        <taxon>Streptosporangiaceae</taxon>
        <taxon>Planobispora</taxon>
    </lineage>
</organism>
<keyword evidence="7" id="KW-1133">Transmembrane helix</keyword>
<dbReference type="GO" id="GO:0004673">
    <property type="term" value="F:protein histidine kinase activity"/>
    <property type="evidence" value="ECO:0007669"/>
    <property type="project" value="UniProtKB-EC"/>
</dbReference>
<dbReference type="Proteomes" id="UP000619788">
    <property type="component" value="Unassembled WGS sequence"/>
</dbReference>
<dbReference type="InterPro" id="IPR013587">
    <property type="entry name" value="Nitrate/nitrite_sensing"/>
</dbReference>
<dbReference type="PANTHER" id="PTHR45436:SF5">
    <property type="entry name" value="SENSOR HISTIDINE KINASE TRCS"/>
    <property type="match status" value="1"/>
</dbReference>
<name>A0A8J3SG27_9ACTN</name>
<keyword evidence="6" id="KW-0418">Kinase</keyword>
<evidence type="ECO:0000259" key="9">
    <source>
        <dbReference type="PROSITE" id="PS50109"/>
    </source>
</evidence>
<dbReference type="Gene3D" id="6.10.340.10">
    <property type="match status" value="1"/>
</dbReference>
<dbReference type="Pfam" id="PF02518">
    <property type="entry name" value="HATPase_c"/>
    <property type="match status" value="1"/>
</dbReference>
<evidence type="ECO:0000256" key="6">
    <source>
        <dbReference type="ARBA" id="ARBA00022777"/>
    </source>
</evidence>
<evidence type="ECO:0000256" key="2">
    <source>
        <dbReference type="ARBA" id="ARBA00012438"/>
    </source>
</evidence>
<keyword evidence="3" id="KW-0597">Phosphoprotein</keyword>
<feature type="domain" description="Histidine kinase" evidence="9">
    <location>
        <begin position="518"/>
        <end position="623"/>
    </location>
</feature>
<evidence type="ECO:0000256" key="1">
    <source>
        <dbReference type="ARBA" id="ARBA00000085"/>
    </source>
</evidence>
<feature type="region of interest" description="Disordered" evidence="8">
    <location>
        <begin position="737"/>
        <end position="865"/>
    </location>
</feature>
<dbReference type="GO" id="GO:0005886">
    <property type="term" value="C:plasma membrane"/>
    <property type="evidence" value="ECO:0007669"/>
    <property type="project" value="TreeGrafter"/>
</dbReference>
<protein>
    <recommendedName>
        <fullName evidence="2">histidine kinase</fullName>
        <ecNumber evidence="2">2.7.13.3</ecNumber>
    </recommendedName>
</protein>
<feature type="domain" description="NIT" evidence="10">
    <location>
        <begin position="49"/>
        <end position="301"/>
    </location>
</feature>
<sequence length="865" mass="92038">MRLRNARLRTKVTALLVSLTALWAFTAWVTVRDGVNMLGVATLNSDVAEPGERLIVELQAERRLTAIMLGEPGTEARSEALTAQRKRTNEAGADFRRRTSSNGVELLGSAALDRRIAETIRLLDGLEAMRKAIDDGRADRTRTIAAFTGVVDAVFRVYDSLATLDDDELAKDTRTLITMNRARDMLAQEDALVMGALTAGRFSDDDRVRFTQIVGTRRFMLGQAVAELPAADQDAYRKMADSQQFVRLAAMEDLLIENRNAVALGLVDAVKWSGDAQPALSRFAQTVLTAGSGVVERAVPVATGVIVRLVLAGGLGLVAVIASVVLAITTARALVQQLEKLRTAAWELADKRLPGVVDRIGHGEHVDVAAEAPPLEFGDDQIGQVGRAFNAVQQTAIKVAAEQAQLRRDIADILRNLARRTQGLVHRQLNVLDAMERREQDPQELRDLFRLDHLATRMRRYAENLLVLSGAAPGRAWREAVPMLDVVRGALAEIEDYTRVDVLPMGEVSLDGRAVGDVIHLVAELVENAASFSPPYTTVKVSGSVVAHGYAVEIEDRGLGMGPQDIAAANERIANPPELKLSGNARLGLYVVSRLAERHGIRVTFKASPYGGTTVIVLIPQGLISDGGVPAGEGVPGTRPAEPAVAAARAETLRTHADAAHARPAVAEGVRPAVGEGARTALAQPPPQPAEVPGRAPHPHPGTGTAPAYVRPEAPMTTASVNSEVPAMTAHVNPQTPMATAHVGPEGPAASGPAPGPVQGGNVSAESVPAPPASAPSIMPVPDTSHTPGGLPRRVPQTHLAEPLREQEAVPPPAQEEGGDDDERSPEEIRAAFSSFQAGTRRGRSEAAQLLIEGGDRAQDDRPPM</sequence>
<dbReference type="PROSITE" id="PS50906">
    <property type="entry name" value="NIT"/>
    <property type="match status" value="1"/>
</dbReference>
<dbReference type="Gene3D" id="3.30.565.10">
    <property type="entry name" value="Histidine kinase-like ATPase, C-terminal domain"/>
    <property type="match status" value="1"/>
</dbReference>
<proteinExistence type="predicted"/>
<dbReference type="Pfam" id="PF08376">
    <property type="entry name" value="NIT"/>
    <property type="match status" value="1"/>
</dbReference>
<dbReference type="PANTHER" id="PTHR45436">
    <property type="entry name" value="SENSOR HISTIDINE KINASE YKOH"/>
    <property type="match status" value="1"/>
</dbReference>
<evidence type="ECO:0000256" key="8">
    <source>
        <dbReference type="SAM" id="MobiDB-lite"/>
    </source>
</evidence>
<dbReference type="InterPro" id="IPR003594">
    <property type="entry name" value="HATPase_dom"/>
</dbReference>
<evidence type="ECO:0000256" key="4">
    <source>
        <dbReference type="ARBA" id="ARBA00022679"/>
    </source>
</evidence>
<comment type="caution">
    <text evidence="11">The sequence shown here is derived from an EMBL/GenBank/DDBJ whole genome shotgun (WGS) entry which is preliminary data.</text>
</comment>
<evidence type="ECO:0000313" key="12">
    <source>
        <dbReference type="Proteomes" id="UP000619788"/>
    </source>
</evidence>
<dbReference type="AlphaFoldDB" id="A0A8J3SG27"/>
<dbReference type="InterPro" id="IPR005467">
    <property type="entry name" value="His_kinase_dom"/>
</dbReference>
<dbReference type="SUPFAM" id="SSF55874">
    <property type="entry name" value="ATPase domain of HSP90 chaperone/DNA topoisomerase II/histidine kinase"/>
    <property type="match status" value="1"/>
</dbReference>
<dbReference type="EC" id="2.7.13.3" evidence="2"/>
<evidence type="ECO:0000313" key="11">
    <source>
        <dbReference type="EMBL" id="GIH93608.1"/>
    </source>
</evidence>
<dbReference type="SMART" id="SM00387">
    <property type="entry name" value="HATPase_c"/>
    <property type="match status" value="1"/>
</dbReference>
<keyword evidence="4" id="KW-0808">Transferase</keyword>
<evidence type="ECO:0000256" key="5">
    <source>
        <dbReference type="ARBA" id="ARBA00022692"/>
    </source>
</evidence>
<feature type="region of interest" description="Disordered" evidence="8">
    <location>
        <begin position="680"/>
        <end position="710"/>
    </location>
</feature>
<evidence type="ECO:0000259" key="10">
    <source>
        <dbReference type="PROSITE" id="PS50906"/>
    </source>
</evidence>
<dbReference type="PROSITE" id="PS50109">
    <property type="entry name" value="HIS_KIN"/>
    <property type="match status" value="1"/>
</dbReference>
<keyword evidence="12" id="KW-1185">Reference proteome</keyword>
<dbReference type="GO" id="GO:0000160">
    <property type="term" value="P:phosphorelay signal transduction system"/>
    <property type="evidence" value="ECO:0007669"/>
    <property type="project" value="TreeGrafter"/>
</dbReference>
<keyword evidence="7" id="KW-0472">Membrane</keyword>
<accession>A0A8J3SG27</accession>
<dbReference type="EMBL" id="BOOJ01000033">
    <property type="protein sequence ID" value="GIH93608.1"/>
    <property type="molecule type" value="Genomic_DNA"/>
</dbReference>
<evidence type="ECO:0000256" key="3">
    <source>
        <dbReference type="ARBA" id="ARBA00022553"/>
    </source>
</evidence>